<dbReference type="InterPro" id="IPR009030">
    <property type="entry name" value="Growth_fac_rcpt_cys_sf"/>
</dbReference>
<feature type="disulfide bond" evidence="19">
    <location>
        <begin position="489"/>
        <end position="532"/>
    </location>
</feature>
<feature type="domain" description="EGF-like" evidence="23">
    <location>
        <begin position="2350"/>
        <end position="2386"/>
    </location>
</feature>
<feature type="disulfide bond" evidence="18">
    <location>
        <begin position="114"/>
        <end position="132"/>
    </location>
</feature>
<dbReference type="FunFam" id="2.10.25.10:FF:000434">
    <property type="entry name" value="Predicted protein"/>
    <property type="match status" value="1"/>
</dbReference>
<feature type="domain" description="CUB" evidence="20">
    <location>
        <begin position="261"/>
        <end position="374"/>
    </location>
</feature>
<feature type="domain" description="EGF-like" evidence="23">
    <location>
        <begin position="2040"/>
        <end position="2078"/>
    </location>
</feature>
<dbReference type="CDD" id="cd00112">
    <property type="entry name" value="LDLa"/>
    <property type="match status" value="1"/>
</dbReference>
<dbReference type="PROSITE" id="PS00022">
    <property type="entry name" value="EGF_1"/>
    <property type="match status" value="14"/>
</dbReference>
<dbReference type="Pfam" id="PF00431">
    <property type="entry name" value="CUB"/>
    <property type="match status" value="3"/>
</dbReference>
<feature type="domain" description="EGF-like" evidence="23">
    <location>
        <begin position="2388"/>
        <end position="2424"/>
    </location>
</feature>
<dbReference type="Pfam" id="PF00057">
    <property type="entry name" value="Ldl_recept_a"/>
    <property type="match status" value="1"/>
</dbReference>
<evidence type="ECO:0000256" key="6">
    <source>
        <dbReference type="ARBA" id="ARBA00022692"/>
    </source>
</evidence>
<dbReference type="InterPro" id="IPR013032">
    <property type="entry name" value="EGF-like_CS"/>
</dbReference>
<feature type="domain" description="EGF-like" evidence="23">
    <location>
        <begin position="2121"/>
        <end position="2157"/>
    </location>
</feature>
<dbReference type="SMART" id="SM00560">
    <property type="entry name" value="LamGL"/>
    <property type="match status" value="1"/>
</dbReference>
<dbReference type="PROSITE" id="PS01180">
    <property type="entry name" value="CUB"/>
    <property type="match status" value="3"/>
</dbReference>
<evidence type="ECO:0000256" key="1">
    <source>
        <dbReference type="ARBA" id="ARBA00004479"/>
    </source>
</evidence>
<evidence type="ECO:0000256" key="18">
    <source>
        <dbReference type="PROSITE-ProRule" id="PRU00124"/>
    </source>
</evidence>
<dbReference type="GO" id="GO:0007157">
    <property type="term" value="P:heterophilic cell-cell adhesion via plasma membrane cell adhesion molecules"/>
    <property type="evidence" value="ECO:0007669"/>
    <property type="project" value="TreeGrafter"/>
</dbReference>
<feature type="domain" description="HYR" evidence="25">
    <location>
        <begin position="1484"/>
        <end position="1573"/>
    </location>
</feature>
<dbReference type="GO" id="GO:0007219">
    <property type="term" value="P:Notch signaling pathway"/>
    <property type="evidence" value="ECO:0007669"/>
    <property type="project" value="UniProtKB-KW"/>
</dbReference>
<dbReference type="InterPro" id="IPR051022">
    <property type="entry name" value="Notch_Cell-Fate_Det"/>
</dbReference>
<dbReference type="PROSITE" id="PS01186">
    <property type="entry name" value="EGF_2"/>
    <property type="match status" value="12"/>
</dbReference>
<feature type="disulfide bond" evidence="19">
    <location>
        <begin position="1019"/>
        <end position="1046"/>
    </location>
</feature>
<dbReference type="GO" id="GO:0045197">
    <property type="term" value="P:establishment or maintenance of epithelial cell apical/basal polarity"/>
    <property type="evidence" value="ECO:0007669"/>
    <property type="project" value="TreeGrafter"/>
</dbReference>
<dbReference type="Gene3D" id="2.10.70.10">
    <property type="entry name" value="Complement Module, domain 1"/>
    <property type="match status" value="7"/>
</dbReference>
<dbReference type="Gene3D" id="2.60.120.290">
    <property type="entry name" value="Spermadhesin, CUB domain"/>
    <property type="match status" value="3"/>
</dbReference>
<dbReference type="SMART" id="SM00181">
    <property type="entry name" value="EGF"/>
    <property type="match status" value="16"/>
</dbReference>
<dbReference type="InterPro" id="IPR000859">
    <property type="entry name" value="CUB_dom"/>
</dbReference>
<keyword evidence="12" id="KW-1133">Transmembrane helix</keyword>
<dbReference type="FunFam" id="2.10.25.10:FF:000006">
    <property type="entry name" value="Versican core protein-like isoform 1"/>
    <property type="match status" value="1"/>
</dbReference>
<dbReference type="SMART" id="SM00032">
    <property type="entry name" value="CCP"/>
    <property type="match status" value="8"/>
</dbReference>
<accession>A0A6A0GSG7</accession>
<feature type="domain" description="CUB" evidence="20">
    <location>
        <begin position="375"/>
        <end position="488"/>
    </location>
</feature>
<evidence type="ECO:0000313" key="28">
    <source>
        <dbReference type="EMBL" id="KAA0185254.1"/>
    </source>
</evidence>
<dbReference type="SMART" id="SM00231">
    <property type="entry name" value="FA58C"/>
    <property type="match status" value="2"/>
</dbReference>
<dbReference type="SUPFAM" id="SSF57196">
    <property type="entry name" value="EGF/Laminin"/>
    <property type="match status" value="13"/>
</dbReference>
<dbReference type="GO" id="GO:0030154">
    <property type="term" value="P:cell differentiation"/>
    <property type="evidence" value="ECO:0007669"/>
    <property type="project" value="UniProtKB-KW"/>
</dbReference>
<comment type="caution">
    <text evidence="17">Lacks conserved residue(s) required for the propagation of feature annotation.</text>
</comment>
<evidence type="ECO:0000256" key="3">
    <source>
        <dbReference type="ARBA" id="ARBA00022473"/>
    </source>
</evidence>
<feature type="disulfide bond" evidence="17">
    <location>
        <begin position="2338"/>
        <end position="2347"/>
    </location>
</feature>
<evidence type="ECO:0000256" key="19">
    <source>
        <dbReference type="PROSITE-ProRule" id="PRU00302"/>
    </source>
</evidence>
<feature type="domain" description="EGF-like" evidence="23">
    <location>
        <begin position="2159"/>
        <end position="2194"/>
    </location>
</feature>
<evidence type="ECO:0000256" key="2">
    <source>
        <dbReference type="ARBA" id="ARBA00010241"/>
    </source>
</evidence>
<evidence type="ECO:0000256" key="15">
    <source>
        <dbReference type="ARBA" id="ARBA00023180"/>
    </source>
</evidence>
<dbReference type="FunFam" id="2.10.25.10:FF:000004">
    <property type="entry name" value="Neurogenic locus notch 1"/>
    <property type="match status" value="1"/>
</dbReference>
<feature type="disulfide bond" evidence="17">
    <location>
        <begin position="2452"/>
        <end position="2461"/>
    </location>
</feature>
<dbReference type="InterPro" id="IPR013320">
    <property type="entry name" value="ConA-like_dom_sf"/>
</dbReference>
<dbReference type="Gene3D" id="2.10.50.10">
    <property type="entry name" value="Tumor Necrosis Factor Receptor, subunit A, domain 2"/>
    <property type="match status" value="1"/>
</dbReference>
<feature type="disulfide bond" evidence="17">
    <location>
        <begin position="2222"/>
        <end position="2231"/>
    </location>
</feature>
<dbReference type="PROSITE" id="PS51828">
    <property type="entry name" value="PTX_2"/>
    <property type="match status" value="1"/>
</dbReference>
<feature type="disulfide bond" evidence="17">
    <location>
        <begin position="2260"/>
        <end position="2269"/>
    </location>
</feature>
<dbReference type="PROSITE" id="PS01187">
    <property type="entry name" value="EGF_CA"/>
    <property type="match status" value="6"/>
</dbReference>
<dbReference type="SUPFAM" id="SSF49785">
    <property type="entry name" value="Galactose-binding domain-like"/>
    <property type="match status" value="2"/>
</dbReference>
<dbReference type="SUPFAM" id="SSF57184">
    <property type="entry name" value="Growth factor receptor domain"/>
    <property type="match status" value="2"/>
</dbReference>
<keyword evidence="6" id="KW-0812">Transmembrane</keyword>
<organism evidence="28">
    <name type="scientific">Hyalella azteca</name>
    <name type="common">Amphipod</name>
    <dbReference type="NCBI Taxonomy" id="294128"/>
    <lineage>
        <taxon>Eukaryota</taxon>
        <taxon>Metazoa</taxon>
        <taxon>Ecdysozoa</taxon>
        <taxon>Arthropoda</taxon>
        <taxon>Crustacea</taxon>
        <taxon>Multicrustacea</taxon>
        <taxon>Malacostraca</taxon>
        <taxon>Eumalacostraca</taxon>
        <taxon>Peracarida</taxon>
        <taxon>Amphipoda</taxon>
        <taxon>Senticaudata</taxon>
        <taxon>Talitrida</taxon>
        <taxon>Talitroidea</taxon>
        <taxon>Hyalellidae</taxon>
        <taxon>Hyalella</taxon>
    </lineage>
</organism>
<feature type="domain" description="C-type lectin" evidence="24">
    <location>
        <begin position="1"/>
        <end position="103"/>
    </location>
</feature>
<keyword evidence="15" id="KW-0325">Glycoprotein</keyword>
<dbReference type="Pfam" id="PF07699">
    <property type="entry name" value="Ephrin_rec_like"/>
    <property type="match status" value="3"/>
</dbReference>
<dbReference type="GO" id="GO:0005886">
    <property type="term" value="C:plasma membrane"/>
    <property type="evidence" value="ECO:0007669"/>
    <property type="project" value="TreeGrafter"/>
</dbReference>
<evidence type="ECO:0000256" key="9">
    <source>
        <dbReference type="ARBA" id="ARBA00022782"/>
    </source>
</evidence>
<feature type="disulfide bond" evidence="18">
    <location>
        <begin position="107"/>
        <end position="119"/>
    </location>
</feature>
<dbReference type="Pfam" id="PF00084">
    <property type="entry name" value="Sushi"/>
    <property type="match status" value="4"/>
</dbReference>
<dbReference type="InterPro" id="IPR023415">
    <property type="entry name" value="LDLR_class-A_CS"/>
</dbReference>
<reference evidence="28" key="3">
    <citation type="submission" date="2019-06" db="EMBL/GenBank/DDBJ databases">
        <authorList>
            <person name="Poynton C."/>
            <person name="Hasenbein S."/>
            <person name="Benoit J.B."/>
            <person name="Sepulveda M.S."/>
            <person name="Poelchau M.F."/>
            <person name="Murali S.C."/>
            <person name="Chen S."/>
            <person name="Glastad K.M."/>
            <person name="Werren J.H."/>
            <person name="Vineis J.H."/>
            <person name="Bowen J.L."/>
            <person name="Friedrich M."/>
            <person name="Jones J."/>
            <person name="Robertson H.M."/>
            <person name="Feyereisen R."/>
            <person name="Mechler-Hickson A."/>
            <person name="Mathers N."/>
            <person name="Lee C.E."/>
            <person name="Colbourne J.K."/>
            <person name="Biales A."/>
            <person name="Johnston J.S."/>
            <person name="Wellborn G.A."/>
            <person name="Rosendale A.J."/>
            <person name="Cridge A.G."/>
            <person name="Munoz-Torres M.C."/>
            <person name="Bain P.A."/>
            <person name="Manny A.R."/>
            <person name="Major K.M."/>
            <person name="Lambert F.N."/>
            <person name="Vulpe C.D."/>
            <person name="Tuck P."/>
            <person name="Blalock B.J."/>
            <person name="Lin Y.-Y."/>
            <person name="Smith M.E."/>
            <person name="Ochoa-Acuna H."/>
            <person name="Chen M.-J.M."/>
            <person name="Childers C.P."/>
            <person name="Qu J."/>
            <person name="Dugan S."/>
            <person name="Lee S.L."/>
            <person name="Chao H."/>
            <person name="Dinh H."/>
            <person name="Han Y."/>
            <person name="Doddapaneni H."/>
            <person name="Worley K.C."/>
            <person name="Muzny D.M."/>
            <person name="Gibbs R.A."/>
            <person name="Richards S."/>
        </authorList>
    </citation>
    <scope>NUCLEOTIDE SEQUENCE</scope>
    <source>
        <strain evidence="28">HAZT.00-mixed</strain>
        <tissue evidence="28">Whole organism</tissue>
    </source>
</reference>
<dbReference type="Proteomes" id="UP000711488">
    <property type="component" value="Unassembled WGS sequence"/>
</dbReference>
<dbReference type="SUPFAM" id="SSF56436">
    <property type="entry name" value="C-type lectin-like"/>
    <property type="match status" value="1"/>
</dbReference>
<evidence type="ECO:0000256" key="13">
    <source>
        <dbReference type="ARBA" id="ARBA00023136"/>
    </source>
</evidence>
<evidence type="ECO:0000256" key="4">
    <source>
        <dbReference type="ARBA" id="ARBA00022536"/>
    </source>
</evidence>
<keyword evidence="9" id="KW-0221">Differentiation</keyword>
<dbReference type="InterPro" id="IPR035914">
    <property type="entry name" value="Sperma_CUB_dom_sf"/>
</dbReference>
<evidence type="ECO:0000256" key="17">
    <source>
        <dbReference type="PROSITE-ProRule" id="PRU00076"/>
    </source>
</evidence>
<dbReference type="PROSITE" id="PS50068">
    <property type="entry name" value="LDLRA_2"/>
    <property type="match status" value="1"/>
</dbReference>
<dbReference type="CDD" id="cd00033">
    <property type="entry name" value="CCP"/>
    <property type="match status" value="5"/>
</dbReference>
<dbReference type="SMART" id="SM00192">
    <property type="entry name" value="LDLa"/>
    <property type="match status" value="1"/>
</dbReference>
<dbReference type="InterPro" id="IPR049883">
    <property type="entry name" value="NOTCH1_EGF-like"/>
</dbReference>
<comment type="caution">
    <text evidence="28">The sequence shown here is derived from an EMBL/GenBank/DDBJ whole genome shotgun (WGS) entry which is preliminary data.</text>
</comment>
<evidence type="ECO:0000256" key="8">
    <source>
        <dbReference type="ARBA" id="ARBA00022737"/>
    </source>
</evidence>
<dbReference type="PROSITE" id="PS50026">
    <property type="entry name" value="EGF_3"/>
    <property type="match status" value="15"/>
</dbReference>
<dbReference type="PANTHER" id="PTHR24049">
    <property type="entry name" value="CRUMBS FAMILY MEMBER"/>
    <property type="match status" value="1"/>
</dbReference>
<comment type="similarity">
    <text evidence="2">Belongs to the neurexin family.</text>
</comment>
<keyword evidence="4 17" id="KW-0245">EGF-like domain</keyword>
<dbReference type="InterPro" id="IPR035976">
    <property type="entry name" value="Sushi/SCR/CCP_sf"/>
</dbReference>
<dbReference type="FunFam" id="2.10.25.10:FF:000368">
    <property type="entry name" value="Delta-like 3 (Drosophila), isoform CRA_b"/>
    <property type="match status" value="1"/>
</dbReference>
<evidence type="ECO:0000259" key="27">
    <source>
        <dbReference type="PROSITE" id="PS51828"/>
    </source>
</evidence>
<name>A0A6A0GSG7_HYAAZ</name>
<feature type="domain" description="EGF-like" evidence="23">
    <location>
        <begin position="2312"/>
        <end position="2348"/>
    </location>
</feature>
<reference evidence="28" key="1">
    <citation type="submission" date="2014-08" db="EMBL/GenBank/DDBJ databases">
        <authorList>
            <person name="Murali S."/>
            <person name="Richards S."/>
            <person name="Bandaranaike D."/>
            <person name="Bellair M."/>
            <person name="Blankenburg K."/>
            <person name="Chao H."/>
            <person name="Dinh H."/>
            <person name="Doddapaneni H."/>
            <person name="Dugan-Rocha S."/>
            <person name="Elkadiri S."/>
            <person name="Gnanaolivu R."/>
            <person name="Hughes D."/>
            <person name="Lee S."/>
            <person name="Li M."/>
            <person name="Ming W."/>
            <person name="Munidasa M."/>
            <person name="Muniz J."/>
            <person name="Nguyen L."/>
            <person name="Osuji N."/>
            <person name="Pu L.-L."/>
            <person name="Puazo M."/>
            <person name="Skinner E."/>
            <person name="Qu C."/>
            <person name="Quiroz J."/>
            <person name="Raj R."/>
            <person name="Weissenberger G."/>
            <person name="Xin Y."/>
            <person name="Zou X."/>
            <person name="Han Y."/>
            <person name="Worley K."/>
            <person name="Muzny D."/>
            <person name="Gibbs R."/>
        </authorList>
    </citation>
    <scope>NUCLEOTIDE SEQUENCE</scope>
    <source>
        <strain evidence="28">HAZT.00-mixed</strain>
        <tissue evidence="28">Whole organism</tissue>
    </source>
</reference>
<evidence type="ECO:0000256" key="7">
    <source>
        <dbReference type="ARBA" id="ARBA00022729"/>
    </source>
</evidence>
<evidence type="ECO:0000256" key="10">
    <source>
        <dbReference type="ARBA" id="ARBA00022843"/>
    </source>
</evidence>
<dbReference type="InterPro" id="IPR016187">
    <property type="entry name" value="CTDL_fold"/>
</dbReference>
<keyword evidence="10" id="KW-0832">Ubl conjugation</keyword>
<dbReference type="GO" id="GO:0032991">
    <property type="term" value="C:protein-containing complex"/>
    <property type="evidence" value="ECO:0007669"/>
    <property type="project" value="TreeGrafter"/>
</dbReference>
<dbReference type="InterPro" id="IPR036055">
    <property type="entry name" value="LDL_receptor-like_sf"/>
</dbReference>
<dbReference type="InterPro" id="IPR000436">
    <property type="entry name" value="Sushi_SCR_CCP_dom"/>
</dbReference>
<feature type="disulfide bond" evidence="17">
    <location>
        <begin position="2300"/>
        <end position="2309"/>
    </location>
</feature>
<dbReference type="SUPFAM" id="SSF49899">
    <property type="entry name" value="Concanavalin A-like lectins/glucanases"/>
    <property type="match status" value="1"/>
</dbReference>
<feature type="disulfide bond" evidence="17">
    <location>
        <begin position="2163"/>
        <end position="2173"/>
    </location>
</feature>
<evidence type="ECO:0000256" key="11">
    <source>
        <dbReference type="ARBA" id="ARBA00022976"/>
    </source>
</evidence>
<dbReference type="InterPro" id="IPR018097">
    <property type="entry name" value="EGF_Ca-bd_CS"/>
</dbReference>
<dbReference type="SMART" id="SM01411">
    <property type="entry name" value="Ephrin_rec_like"/>
    <property type="match status" value="3"/>
</dbReference>
<evidence type="ECO:0000259" key="26">
    <source>
        <dbReference type="PROSITE" id="PS50923"/>
    </source>
</evidence>
<dbReference type="InterPro" id="IPR001759">
    <property type="entry name" value="PTX_dom"/>
</dbReference>
<proteinExistence type="inferred from homology"/>
<feature type="disulfide bond" evidence="19">
    <location>
        <begin position="612"/>
        <end position="655"/>
    </location>
</feature>
<comment type="subcellular location">
    <subcellularLocation>
        <location evidence="1">Membrane</location>
        <topology evidence="1">Single-pass type I membrane protein</topology>
    </subcellularLocation>
</comment>
<dbReference type="Gene3D" id="2.10.25.10">
    <property type="entry name" value="Laminin"/>
    <property type="match status" value="16"/>
</dbReference>
<keyword evidence="13" id="KW-0472">Membrane</keyword>
<evidence type="ECO:0000259" key="21">
    <source>
        <dbReference type="PROSITE" id="PS50022"/>
    </source>
</evidence>
<dbReference type="CDD" id="cd00037">
    <property type="entry name" value="CLECT"/>
    <property type="match status" value="1"/>
</dbReference>
<evidence type="ECO:0008006" key="29">
    <source>
        <dbReference type="Google" id="ProtNLM"/>
    </source>
</evidence>
<dbReference type="PROSITE" id="PS01209">
    <property type="entry name" value="LDLRA_1"/>
    <property type="match status" value="1"/>
</dbReference>
<feature type="domain" description="HYR" evidence="25">
    <location>
        <begin position="2738"/>
        <end position="2820"/>
    </location>
</feature>
<dbReference type="InterPro" id="IPR000152">
    <property type="entry name" value="EGF-type_Asp/Asn_hydroxyl_site"/>
</dbReference>
<dbReference type="PROSITE" id="PS50825">
    <property type="entry name" value="HYR"/>
    <property type="match status" value="3"/>
</dbReference>
<feature type="domain" description="F5/8 type C" evidence="21">
    <location>
        <begin position="767"/>
        <end position="917"/>
    </location>
</feature>
<dbReference type="InterPro" id="IPR008979">
    <property type="entry name" value="Galactose-bd-like_sf"/>
</dbReference>
<feature type="domain" description="F5/8 type C" evidence="21">
    <location>
        <begin position="1235"/>
        <end position="1381"/>
    </location>
</feature>
<keyword evidence="8" id="KW-0677">Repeat</keyword>
<dbReference type="Gene3D" id="2.60.120.260">
    <property type="entry name" value="Galactose-binding domain-like"/>
    <property type="match status" value="2"/>
</dbReference>
<evidence type="ECO:0000256" key="5">
    <source>
        <dbReference type="ARBA" id="ARBA00022659"/>
    </source>
</evidence>
<feature type="domain" description="Sushi" evidence="26">
    <location>
        <begin position="549"/>
        <end position="609"/>
    </location>
</feature>
<dbReference type="InterPro" id="IPR011641">
    <property type="entry name" value="Tyr-kin_ephrin_A/B_rcpt-like"/>
</dbReference>
<feature type="domain" description="Sushi" evidence="26">
    <location>
        <begin position="487"/>
        <end position="548"/>
    </location>
</feature>
<keyword evidence="14 17" id="KW-1015">Disulfide bond</keyword>
<dbReference type="SMART" id="SM00042">
    <property type="entry name" value="CUB"/>
    <property type="match status" value="3"/>
</dbReference>
<feature type="domain" description="Sushi" evidence="26">
    <location>
        <begin position="610"/>
        <end position="671"/>
    </location>
</feature>
<dbReference type="Pfam" id="PF02494">
    <property type="entry name" value="HYR"/>
    <property type="match status" value="2"/>
</dbReference>
<dbReference type="InterPro" id="IPR003410">
    <property type="entry name" value="HYR_dom"/>
</dbReference>
<dbReference type="InterPro" id="IPR006558">
    <property type="entry name" value="LamG-like"/>
</dbReference>
<dbReference type="InterPro" id="IPR002172">
    <property type="entry name" value="LDrepeatLR_classA_rpt"/>
</dbReference>
<feature type="domain" description="HYR" evidence="25">
    <location>
        <begin position="1401"/>
        <end position="1483"/>
    </location>
</feature>
<dbReference type="Pfam" id="PF00754">
    <property type="entry name" value="F5_F8_type_C"/>
    <property type="match status" value="2"/>
</dbReference>
<dbReference type="PROSITE" id="PS50041">
    <property type="entry name" value="C_TYPE_LECTIN_2"/>
    <property type="match status" value="1"/>
</dbReference>
<dbReference type="EMBL" id="JQDR03016434">
    <property type="protein sequence ID" value="KAA0185254.1"/>
    <property type="molecule type" value="Genomic_DNA"/>
</dbReference>
<dbReference type="PROSITE" id="PS50025">
    <property type="entry name" value="LAM_G_DOMAIN"/>
    <property type="match status" value="1"/>
</dbReference>
<dbReference type="Pfam" id="PF07645">
    <property type="entry name" value="EGF_CA"/>
    <property type="match status" value="3"/>
</dbReference>
<dbReference type="GO" id="GO:0005509">
    <property type="term" value="F:calcium ion binding"/>
    <property type="evidence" value="ECO:0007669"/>
    <property type="project" value="InterPro"/>
</dbReference>
<evidence type="ECO:0000259" key="23">
    <source>
        <dbReference type="PROSITE" id="PS50026"/>
    </source>
</evidence>
<dbReference type="Pfam" id="PF00008">
    <property type="entry name" value="EGF"/>
    <property type="match status" value="6"/>
</dbReference>
<feature type="disulfide bond" evidence="17">
    <location>
        <begin position="2184"/>
        <end position="2193"/>
    </location>
</feature>
<dbReference type="SUPFAM" id="SSF57424">
    <property type="entry name" value="LDL receptor-like module"/>
    <property type="match status" value="1"/>
</dbReference>
<evidence type="ECO:0000259" key="20">
    <source>
        <dbReference type="PROSITE" id="PS01180"/>
    </source>
</evidence>
<evidence type="ECO:0000256" key="14">
    <source>
        <dbReference type="ARBA" id="ARBA00023157"/>
    </source>
</evidence>
<dbReference type="InterPro" id="IPR000421">
    <property type="entry name" value="FA58C"/>
</dbReference>
<feature type="disulfide bond" evidence="17">
    <location>
        <begin position="2068"/>
        <end position="2077"/>
    </location>
</feature>
<feature type="domain" description="Sushi" evidence="26">
    <location>
        <begin position="1122"/>
        <end position="1185"/>
    </location>
</feature>
<feature type="disulfide bond" evidence="17">
    <location>
        <begin position="2414"/>
        <end position="2423"/>
    </location>
</feature>
<feature type="disulfide bond" evidence="17">
    <location>
        <begin position="2147"/>
        <end position="2156"/>
    </location>
</feature>
<feature type="domain" description="Laminin G" evidence="22">
    <location>
        <begin position="2513"/>
        <end position="2688"/>
    </location>
</feature>
<keyword evidence="7" id="KW-0732">Signal</keyword>
<feature type="domain" description="EGF-like" evidence="23">
    <location>
        <begin position="2234"/>
        <end position="2270"/>
    </location>
</feature>
<reference evidence="28" key="2">
    <citation type="journal article" date="2018" name="Environ. Sci. Technol.">
        <title>The Toxicogenome of Hyalella azteca: A Model for Sediment Ecotoxicology and Evolutionary Toxicology.</title>
        <authorList>
            <person name="Poynton H.C."/>
            <person name="Hasenbein S."/>
            <person name="Benoit J.B."/>
            <person name="Sepulveda M.S."/>
            <person name="Poelchau M.F."/>
            <person name="Hughes D.S.T."/>
            <person name="Murali S.C."/>
            <person name="Chen S."/>
            <person name="Glastad K.M."/>
            <person name="Goodisman M.A.D."/>
            <person name="Werren J.H."/>
            <person name="Vineis J.H."/>
            <person name="Bowen J.L."/>
            <person name="Friedrich M."/>
            <person name="Jones J."/>
            <person name="Robertson H.M."/>
            <person name="Feyereisen R."/>
            <person name="Mechler-Hickson A."/>
            <person name="Mathers N."/>
            <person name="Lee C.E."/>
            <person name="Colbourne J.K."/>
            <person name="Biales A."/>
            <person name="Johnston J.S."/>
            <person name="Wellborn G.A."/>
            <person name="Rosendale A.J."/>
            <person name="Cridge A.G."/>
            <person name="Munoz-Torres M.C."/>
            <person name="Bain P.A."/>
            <person name="Manny A.R."/>
            <person name="Major K.M."/>
            <person name="Lambert F.N."/>
            <person name="Vulpe C.D."/>
            <person name="Tuck P."/>
            <person name="Blalock B.J."/>
            <person name="Lin Y.Y."/>
            <person name="Smith M.E."/>
            <person name="Ochoa-Acuna H."/>
            <person name="Chen M.M."/>
            <person name="Childers C.P."/>
            <person name="Qu J."/>
            <person name="Dugan S."/>
            <person name="Lee S.L."/>
            <person name="Chao H."/>
            <person name="Dinh H."/>
            <person name="Han Y."/>
            <person name="Doddapaneni H."/>
            <person name="Worley K.C."/>
            <person name="Muzny D.M."/>
            <person name="Gibbs R.A."/>
            <person name="Richards S."/>
        </authorList>
    </citation>
    <scope>NUCLEOTIDE SEQUENCE</scope>
    <source>
        <strain evidence="28">HAZT.00-mixed</strain>
        <tissue evidence="28">Whole organism</tissue>
    </source>
</reference>
<feature type="domain" description="EGF-like" evidence="23">
    <location>
        <begin position="730"/>
        <end position="768"/>
    </location>
</feature>
<dbReference type="Pfam" id="PF12661">
    <property type="entry name" value="hEGF"/>
    <property type="match status" value="2"/>
</dbReference>
<dbReference type="InterPro" id="IPR001791">
    <property type="entry name" value="Laminin_G"/>
</dbReference>
<feature type="disulfide bond" evidence="17">
    <location>
        <begin position="2109"/>
        <end position="2118"/>
    </location>
</feature>
<dbReference type="FunFam" id="2.10.25.10:FF:000066">
    <property type="entry name" value="FAT atypical cadherin 4"/>
    <property type="match status" value="1"/>
</dbReference>
<dbReference type="Gene3D" id="2.60.120.200">
    <property type="match status" value="1"/>
</dbReference>
<evidence type="ECO:0000256" key="16">
    <source>
        <dbReference type="PROSITE-ProRule" id="PRU00059"/>
    </source>
</evidence>
<feature type="domain" description="EGF-like" evidence="23">
    <location>
        <begin position="1964"/>
        <end position="2000"/>
    </location>
</feature>
<feature type="domain" description="EGF-like" evidence="23">
    <location>
        <begin position="2196"/>
        <end position="2232"/>
    </location>
</feature>
<feature type="domain" description="EGF-like" evidence="23">
    <location>
        <begin position="2080"/>
        <end position="2119"/>
    </location>
</feature>
<sequence>MIQFGAELLLVDSYVENNFTQHLAHSQLDHPTSSYWLGAVALNELNTNTLESAGGDHVSLYSGFWAQGQPRVQNGKCVRAHLGQEKQSWELSTCESLLPFMCKAGACPMGSSLCSNGKCVNNAFLCDGQNDCGDMSDEMNCESRCEFYMKSSGDSIESPNYPNKYGPNMECQWTLEGPVGHNIVLQFYEFETEKNFDTVQILIGGRTADSAVPIATLSGRQDLSSRLFVSASNFMILKFKSDAAAEKRGFRASWKTEPQSCGGEFIATPNPQVLASPNYPSMDYPGGLECLYELKTQQGSVITIQITDFQMEKDNDYILVRDGAHPSSKILARLTGKQEDNPKYLISTGPAMYLYLRTSFGNSGKGFQLHYYSGCSVTLEALEGDLTSPAYGISNYPNNQECLYLIRRPGGGRLSLKFLDFVVSDKDTVQVYDGAERTQAIRLHPGQGFSASNPPSMTLTADSGTMLLRFSSDPLRNAKGWAAKFSADCHQLRIGEGAIASSRETAFDSVITYSCARGHQFANNRSTIVSRCNLGGMWSEDYIPACQEVYCGPVPQIDNGFSIGATNVSFLGQATYQCYAGFAFPSGSPVETVTCLETGQWQPLPECLASQCPPLPDIPNIVLNVLNGGGRSYGTVIRLECEEGYYRVGHPVIHCMSDGSWSATNLPSCIKKHCSRFPKITNGFVTDMTRKYHFGDEARVQCHRGFRLVGSPLIKCGAEDEFINLPTCEDMDECTTAQCDAASTECMNSPGAFSCKCKKGFLPNLNCRPVGDLGVSDGGIPDDAITVSGTMPGFEKNSVRLNSQPGWCGTLPVPGKNWVMVDLRVPTVVRGLRTQPVSFENGDIAYSTSISLQYSNNLTDAFQNYVSSSGSPVEFHITSGAPLSALNLPEPIEARYIRLTIANFEIAPCLKFELMGCARQDCVDINECEENQGGCGHRCVNSPGSFSCACDIGYDLFVNETTAGFTLEESETGLRDGDTYRLNKTCVPKMCPKLESPSNGLLLDTREMHHFMDVVKFQCDYGFVMQGPDTLECTSTGTWNGTTPECTPAVCHPIKVDGVSVIYDDPESIMVPLGQNVSFACNDVGKPLRNTVTSNFRQCVYDPKDGLPNYWLSGVQPECERRDCGIPAETPGATYGFTADTKFESTFFFGCQETFSFNGQTSRNDNVVRCDANGNWDFGDLRCEGPVCQDPGHPPDGRQSATSYEQGSKVHFDCDRPGYIPITDEPVTCITEPTCKVVKPIGITSGKIPDSAFNVSSERTNYEARNIRLNSATGWCGQEGPFTYVTVDLGSVHNIKVILLKGVITNDVVGRPTELRFFYKVEENADFVIYFPNFNLTKRVPGNYGELAMIKLPVYVKARFIVLAIISHDKNPCMKFELMGCEDTPEETNLLGFDSNYPTCVDNMPPVFSNCPAKPLVVEKGPNGLLPVDFVAPVAKDNSGIITRTEVIPAGFQTPMYIFEDMTVEYLAFDVDGNIAICYVNITVPDDTPPFLACPQSYVIELVDEQETYTVNFNSSLTLANVQASDNHDENVKLSVYPGEAVIRVGDYQNVTVTATDAAGNSAMCSFQVAVKASACVDWELKKPAHGKLACNNDPRRGMVCTAVCERGFRFTDNMPAKEFVCTADDGLWYPTPVVPDCVSEDTQQASYDTVADITYRSNGAVVVSCLDQYKAHVEQFYTELNALHSGRCQTATNIPIKVELVDVGMMLLQENMVKTKLVLRISHTNPQERIYDLCGNVLSLIYDLTLPSSSSEIENILNMPSVGNSCPALRAMNSNVTRGFTCSTGEVLNTETTSIPRCLHCPAGSFAKAMEDKCTPCPMGFYQDMGRQGSCKQCPAGRYTRHNGSKSIEDCIPVCGYGTYSPTGLVPCLNCPQHTFSGEPPIDGFRECQTCPPNTFTFMAGAVSQQQCRQMCTAGTYSDNGLEPCNPCPRNFYQPSQGKMTCVECPTGNRTINEGSTSASECQAIDCTENICQNGGLCLARHHQIQCYCPAGFSGKFCEIDINECDSTPCYNNGKCIDLPQSYRCECLPGYSGLQCQDEESDCVPGACPDRAMCKDNPGIGSFECLCRSGYTGPDCSVTVDPCVERGNPCNNSGVCTPLKQGKFQCECMPGWEGRLCDINTDDCAEMPCLLGAPCTDLVADFKCDCPPGFTGKRCHLKVDLCNPMPCVNGICVDKFFEHECICYEGFTGESCDINIDECADKPCENGGLCIDQVNGYKCSCETGFTGKNCQHMVDYCASDPCENAASCTNALDGFICECRPGFVGLQCEASTDECISSPCNPVGTEECIDLDNMFKCKCHAGFTGELCETNINECEYNPCMNGGTCIDGVADYTCQCDKGWSGKRCEKDVGGCEANPCLNDAECIDLFEDFFCVCPSGTDGKMCQVAPERCVGNPCMNGAQCQDFGSGLNCSCSEDYTGVGCQFEYDACAEGACKNGATCIDHGEGYKCLCPPGYEGRHCDKDIVDCTPAACPPGAVCIDLTNDFYCKCPFNLTGEDCRKVINFDYDLYVNDESKTSSASLATPFDLMEAKAFTVALWVQFAKADSKGIVFTLFSVSSPYIPENPRMLLQATDSSMIIELVRGAREVISYRPNIPINDGQWHHIALIWDGTEGILTLTTDAVVVAQVTGFAKGSTMPKYGWVTLGAVPQRFASYSDVRGFHGRVARLNVWNRAVDYRVDVPKMARSCMKSPVMFEGLLLRWAGYDRVEGNVERVGPSNCGQHVCPLGYTGDCTVLQRDKTPPRVDHCPGHIWVITKNGSAVVNWDRPRFTDNIGIEKTIEKSGYFPGQAFALGTYHIATVAYDAAGNSATCSFNVYVLEDFCEDLADPVGGTQRCSNWGPGGRFKVCSIECNPGLKFSTQVII</sequence>
<dbReference type="FunFam" id="2.60.120.290:FF:000048">
    <property type="entry name" value="Uncharacterized protein, isoform A"/>
    <property type="match status" value="1"/>
</dbReference>
<evidence type="ECO:0000259" key="24">
    <source>
        <dbReference type="PROSITE" id="PS50041"/>
    </source>
</evidence>
<dbReference type="PANTHER" id="PTHR24049:SF22">
    <property type="entry name" value="DROSOPHILA CRUMBS HOMOLOG"/>
    <property type="match status" value="1"/>
</dbReference>
<feature type="disulfide bond" evidence="17">
    <location>
        <begin position="2028"/>
        <end position="2037"/>
    </location>
</feature>
<dbReference type="SUPFAM" id="SSF57535">
    <property type="entry name" value="Complement control module/SCR domain"/>
    <property type="match status" value="6"/>
</dbReference>
<feature type="disulfide bond" evidence="17">
    <location>
        <begin position="1990"/>
        <end position="1999"/>
    </location>
</feature>
<dbReference type="CDD" id="cd00054">
    <property type="entry name" value="EGF_CA"/>
    <property type="match status" value="10"/>
</dbReference>
<dbReference type="InterPro" id="IPR001304">
    <property type="entry name" value="C-type_lectin-like"/>
</dbReference>
<dbReference type="PROSITE" id="PS50923">
    <property type="entry name" value="SUSHI"/>
    <property type="match status" value="6"/>
</dbReference>
<dbReference type="Pfam" id="PF13385">
    <property type="entry name" value="Laminin_G_3"/>
    <property type="match status" value="1"/>
</dbReference>
<feature type="domain" description="Sushi" evidence="26">
    <location>
        <begin position="989"/>
        <end position="1048"/>
    </location>
</feature>
<feature type="disulfide bond" evidence="17">
    <location>
        <begin position="2490"/>
        <end position="2499"/>
    </location>
</feature>
<feature type="disulfide bond" evidence="17">
    <location>
        <begin position="2376"/>
        <end position="2385"/>
    </location>
</feature>
<dbReference type="InterPro" id="IPR000742">
    <property type="entry name" value="EGF"/>
</dbReference>
<evidence type="ECO:0000256" key="12">
    <source>
        <dbReference type="ARBA" id="ARBA00022989"/>
    </source>
</evidence>
<dbReference type="Gene3D" id="4.10.400.10">
    <property type="entry name" value="Low-density Lipoprotein Receptor"/>
    <property type="match status" value="1"/>
</dbReference>
<dbReference type="FunFam" id="2.10.70.10:FF:000014">
    <property type="entry name" value="Membrane cofactor protein"/>
    <property type="match status" value="1"/>
</dbReference>
<keyword evidence="5 19" id="KW-0768">Sushi</keyword>
<dbReference type="PROSITE" id="PS50022">
    <property type="entry name" value="FA58C_3"/>
    <property type="match status" value="2"/>
</dbReference>
<dbReference type="Gene3D" id="3.10.100.10">
    <property type="entry name" value="Mannose-Binding Protein A, subunit A"/>
    <property type="match status" value="1"/>
</dbReference>
<feature type="domain" description="EGF-like" evidence="23">
    <location>
        <begin position="2464"/>
        <end position="2500"/>
    </location>
</feature>
<evidence type="ECO:0000259" key="22">
    <source>
        <dbReference type="PROSITE" id="PS50025"/>
    </source>
</evidence>
<dbReference type="InterPro" id="IPR001881">
    <property type="entry name" value="EGF-like_Ca-bd_dom"/>
</dbReference>
<dbReference type="FunFam" id="2.10.25.10:FF:000472">
    <property type="entry name" value="Uncharacterized protein, isoform A"/>
    <property type="match status" value="2"/>
</dbReference>
<dbReference type="FunFam" id="2.10.25.10:FF:000146">
    <property type="entry name" value="Putative neurogenic locus notch"/>
    <property type="match status" value="1"/>
</dbReference>
<feature type="domain" description="Pentraxin (PTX)" evidence="27">
    <location>
        <begin position="2505"/>
        <end position="2721"/>
    </location>
</feature>
<feature type="domain" description="EGF-like" evidence="23">
    <location>
        <begin position="2002"/>
        <end position="2038"/>
    </location>
</feature>
<feature type="disulfide bond" evidence="16">
    <location>
        <begin position="375"/>
        <end position="402"/>
    </location>
</feature>
<feature type="disulfide bond" evidence="17">
    <location>
        <begin position="2049"/>
        <end position="2066"/>
    </location>
</feature>
<feature type="domain" description="CUB" evidence="20">
    <location>
        <begin position="145"/>
        <end position="257"/>
    </location>
</feature>
<keyword evidence="11" id="KW-0914">Notch signaling pathway</keyword>
<dbReference type="FunFam" id="2.10.50.10:FF:000018">
    <property type="entry name" value="Sushi, von Willebrand factor type A, EGF and pentraxin domain-containing 1"/>
    <property type="match status" value="1"/>
</dbReference>
<feature type="disulfide bond" evidence="17">
    <location>
        <begin position="2281"/>
        <end position="2298"/>
    </location>
</feature>
<gene>
    <name evidence="28" type="ORF">HAZT_HAZT002295</name>
</gene>
<dbReference type="GO" id="GO:0048513">
    <property type="term" value="P:animal organ development"/>
    <property type="evidence" value="ECO:0007669"/>
    <property type="project" value="UniProtKB-ARBA"/>
</dbReference>
<feature type="domain" description="Sushi" evidence="26">
    <location>
        <begin position="672"/>
        <end position="730"/>
    </location>
</feature>
<dbReference type="PROSITE" id="PS00010">
    <property type="entry name" value="ASX_HYDROXYL"/>
    <property type="match status" value="11"/>
</dbReference>
<dbReference type="InterPro" id="IPR016186">
    <property type="entry name" value="C-type_lectin-like/link_sf"/>
</dbReference>
<dbReference type="SMART" id="SM00179">
    <property type="entry name" value="EGF_CA"/>
    <property type="match status" value="16"/>
</dbReference>
<protein>
    <recommendedName>
        <fullName evidence="29">Fibropellin-1</fullName>
    </recommendedName>
</protein>
<dbReference type="SUPFAM" id="SSF49854">
    <property type="entry name" value="Spermadhesin, CUB domain"/>
    <property type="match status" value="3"/>
</dbReference>
<dbReference type="CDD" id="cd00041">
    <property type="entry name" value="CUB"/>
    <property type="match status" value="3"/>
</dbReference>
<keyword evidence="3" id="KW-0217">Developmental protein</keyword>
<feature type="domain" description="EGF-like" evidence="23">
    <location>
        <begin position="2272"/>
        <end position="2310"/>
    </location>
</feature>
<evidence type="ECO:0000259" key="25">
    <source>
        <dbReference type="PROSITE" id="PS50825"/>
    </source>
</evidence>
<feature type="disulfide bond" evidence="18">
    <location>
        <begin position="126"/>
        <end position="141"/>
    </location>
</feature>
<feature type="domain" description="EGF-like" evidence="23">
    <location>
        <begin position="2426"/>
        <end position="2462"/>
    </location>
</feature>
<dbReference type="FunFam" id="2.10.25.10:FF:000173">
    <property type="entry name" value="Neurogenic locus notch protein 2"/>
    <property type="match status" value="1"/>
</dbReference>